<keyword evidence="2" id="KW-0175">Coiled coil</keyword>
<name>A0A2N3IKC8_9BACT</name>
<dbReference type="PANTHER" id="PTHR12558">
    <property type="entry name" value="CELL DIVISION CYCLE 16,23,27"/>
    <property type="match status" value="1"/>
</dbReference>
<protein>
    <submittedName>
        <fullName evidence="3">TPR repeat</fullName>
    </submittedName>
</protein>
<reference evidence="3 4" key="1">
    <citation type="submission" date="2017-06" db="EMBL/GenBank/DDBJ databases">
        <title>Raineya orbicola gen. nov., sp. nov. a slightly thermophilic bacterium of the phylum Bacteroidetes and the description of Raineyaceae fam. nov.</title>
        <authorList>
            <person name="Albuquerque L."/>
            <person name="Polonia A.R.M."/>
            <person name="Barroso C."/>
            <person name="Froufe H.J.C."/>
            <person name="Lage O."/>
            <person name="Lobo-Da-Cunha A."/>
            <person name="Egas C."/>
            <person name="Da Costa M.S."/>
        </authorList>
    </citation>
    <scope>NUCLEOTIDE SEQUENCE [LARGE SCALE GENOMIC DNA]</scope>
    <source>
        <strain evidence="3 4">SPSPC-11</strain>
    </source>
</reference>
<dbReference type="InterPro" id="IPR019734">
    <property type="entry name" value="TPR_rpt"/>
</dbReference>
<dbReference type="Pfam" id="PF13432">
    <property type="entry name" value="TPR_16"/>
    <property type="match status" value="1"/>
</dbReference>
<dbReference type="RefSeq" id="WP_101357382.1">
    <property type="nucleotide sequence ID" value="NZ_NKXO01000002.1"/>
</dbReference>
<evidence type="ECO:0000256" key="2">
    <source>
        <dbReference type="SAM" id="Coils"/>
    </source>
</evidence>
<feature type="repeat" description="TPR" evidence="1">
    <location>
        <begin position="292"/>
        <end position="325"/>
    </location>
</feature>
<dbReference type="Proteomes" id="UP000233387">
    <property type="component" value="Unassembled WGS sequence"/>
</dbReference>
<keyword evidence="1" id="KW-0802">TPR repeat</keyword>
<dbReference type="AlphaFoldDB" id="A0A2N3IKC8"/>
<dbReference type="InterPro" id="IPR011990">
    <property type="entry name" value="TPR-like_helical_dom_sf"/>
</dbReference>
<keyword evidence="4" id="KW-1185">Reference proteome</keyword>
<gene>
    <name evidence="3" type="ORF">Rain11_0112</name>
</gene>
<accession>A0A2N3IKC8</accession>
<sequence length="361" mass="42699">MQKFIFKIAFILILVACQEQKARFAVQENAQIDAFYSLASLQTLQKAWENDPENDITAYQLALWYFHQKEYNKAKDFVQKALKISERAEYYLLKAQCENALKNFTEARSSLQKTLNLEKNNFQVLLFAFQFAMEQSEWQEAERYLQKLEKNYPEAPQLTFAKGKLAFLKNDTLQAYHFLQKAVEQNPAYTESYKLLSHLYNQQNQPTKAIEWANKGLKVKNLYDSLFLEKALAWQKLKEKDSAAKYFLRAYQQNNRLYQASFFLGEQALKAEKYQEALNFLENAYRYAPALPKINYFLGICYEKLGKDELALDFYQKAIKQDAEDLMARQALYFLKEKLERERMKRLQDSLWKAQSLKNEP</sequence>
<feature type="coiled-coil region" evidence="2">
    <location>
        <begin position="94"/>
        <end position="121"/>
    </location>
</feature>
<dbReference type="Pfam" id="PF12895">
    <property type="entry name" value="ANAPC3"/>
    <property type="match status" value="1"/>
</dbReference>
<dbReference type="EMBL" id="NKXO01000002">
    <property type="protein sequence ID" value="PKQ70766.1"/>
    <property type="molecule type" value="Genomic_DNA"/>
</dbReference>
<dbReference type="Pfam" id="PF14559">
    <property type="entry name" value="TPR_19"/>
    <property type="match status" value="1"/>
</dbReference>
<organism evidence="3 4">
    <name type="scientific">Raineya orbicola</name>
    <dbReference type="NCBI Taxonomy" id="2016530"/>
    <lineage>
        <taxon>Bacteria</taxon>
        <taxon>Pseudomonadati</taxon>
        <taxon>Bacteroidota</taxon>
        <taxon>Cytophagia</taxon>
        <taxon>Cytophagales</taxon>
        <taxon>Raineyaceae</taxon>
        <taxon>Raineya</taxon>
    </lineage>
</organism>
<evidence type="ECO:0000313" key="4">
    <source>
        <dbReference type="Proteomes" id="UP000233387"/>
    </source>
</evidence>
<dbReference type="SMART" id="SM00028">
    <property type="entry name" value="TPR"/>
    <property type="match status" value="7"/>
</dbReference>
<evidence type="ECO:0000313" key="3">
    <source>
        <dbReference type="EMBL" id="PKQ70766.1"/>
    </source>
</evidence>
<dbReference type="PROSITE" id="PS50005">
    <property type="entry name" value="TPR"/>
    <property type="match status" value="1"/>
</dbReference>
<dbReference type="PANTHER" id="PTHR12558:SF13">
    <property type="entry name" value="CELL DIVISION CYCLE PROTEIN 27 HOMOLOG"/>
    <property type="match status" value="1"/>
</dbReference>
<proteinExistence type="predicted"/>
<dbReference type="Gene3D" id="1.25.40.10">
    <property type="entry name" value="Tetratricopeptide repeat domain"/>
    <property type="match status" value="3"/>
</dbReference>
<comment type="caution">
    <text evidence="3">The sequence shown here is derived from an EMBL/GenBank/DDBJ whole genome shotgun (WGS) entry which is preliminary data.</text>
</comment>
<dbReference type="SUPFAM" id="SSF48452">
    <property type="entry name" value="TPR-like"/>
    <property type="match status" value="1"/>
</dbReference>
<dbReference type="OrthoDB" id="916447at2"/>
<evidence type="ECO:0000256" key="1">
    <source>
        <dbReference type="PROSITE-ProRule" id="PRU00339"/>
    </source>
</evidence>